<evidence type="ECO:0000313" key="6">
    <source>
        <dbReference type="Proteomes" id="UP000827799"/>
    </source>
</evidence>
<dbReference type="PANTHER" id="PTHR21075">
    <property type="entry name" value="ANAEROBIC RIBONUCLEOSIDE-TRIPHOSPHATE REDUCTASE"/>
    <property type="match status" value="1"/>
</dbReference>
<evidence type="ECO:0000313" key="5">
    <source>
        <dbReference type="EMBL" id="QWM90093.1"/>
    </source>
</evidence>
<evidence type="ECO:0000256" key="3">
    <source>
        <dbReference type="PROSITE-ProRule" id="PRU00492"/>
    </source>
</evidence>
<keyword evidence="6" id="KW-1185">Reference proteome</keyword>
<dbReference type="GO" id="GO:0005524">
    <property type="term" value="F:ATP binding"/>
    <property type="evidence" value="ECO:0007669"/>
    <property type="project" value="UniProtKB-UniRule"/>
</dbReference>
<evidence type="ECO:0000259" key="4">
    <source>
        <dbReference type="PROSITE" id="PS51161"/>
    </source>
</evidence>
<gene>
    <name evidence="5" type="primary">gp_22758</name>
</gene>
<evidence type="ECO:0000256" key="1">
    <source>
        <dbReference type="ARBA" id="ARBA00022741"/>
    </source>
</evidence>
<dbReference type="InterPro" id="IPR012833">
    <property type="entry name" value="NrdD"/>
</dbReference>
<evidence type="ECO:0000256" key="2">
    <source>
        <dbReference type="ARBA" id="ARBA00022840"/>
    </source>
</evidence>
<keyword evidence="1 3" id="KW-0547">Nucleotide-binding</keyword>
<accession>A0AAE7RY54</accession>
<dbReference type="NCBIfam" id="NF006127">
    <property type="entry name" value="PRK08271.1"/>
    <property type="match status" value="1"/>
</dbReference>
<dbReference type="InterPro" id="IPR005144">
    <property type="entry name" value="ATP-cone_dom"/>
</dbReference>
<dbReference type="GO" id="GO:0006260">
    <property type="term" value="P:DNA replication"/>
    <property type="evidence" value="ECO:0007669"/>
    <property type="project" value="InterPro"/>
</dbReference>
<dbReference type="RefSeq" id="YP_010359665.1">
    <property type="nucleotide sequence ID" value="NC_062775.1"/>
</dbReference>
<dbReference type="PANTHER" id="PTHR21075:SF0">
    <property type="entry name" value="ANAEROBIC RIBONUCLEOSIDE-TRIPHOSPHATE REDUCTASE"/>
    <property type="match status" value="1"/>
</dbReference>
<dbReference type="Proteomes" id="UP000827799">
    <property type="component" value="Segment"/>
</dbReference>
<dbReference type="Pfam" id="PF13597">
    <property type="entry name" value="NRDD"/>
    <property type="match status" value="1"/>
</dbReference>
<dbReference type="EMBL" id="MZ130485">
    <property type="protein sequence ID" value="QWM90093.1"/>
    <property type="molecule type" value="Genomic_DNA"/>
</dbReference>
<dbReference type="KEGG" id="vg:75692036"/>
<dbReference type="SUPFAM" id="SSF51998">
    <property type="entry name" value="PFL-like glycyl radical enzymes"/>
    <property type="match status" value="1"/>
</dbReference>
<keyword evidence="2 3" id="KW-0067">ATP-binding</keyword>
<feature type="domain" description="ATP-cone" evidence="4">
    <location>
        <begin position="1"/>
        <end position="89"/>
    </location>
</feature>
<name>A0AAE7RY54_9CAUD</name>
<dbReference type="GeneID" id="75692036"/>
<dbReference type="PROSITE" id="PS51161">
    <property type="entry name" value="ATP_CONE"/>
    <property type="match status" value="1"/>
</dbReference>
<protein>
    <submittedName>
        <fullName evidence="5">Anaerobic ribonucleoside triphosphate reductase</fullName>
    </submittedName>
</protein>
<dbReference type="GO" id="GO:0009265">
    <property type="term" value="P:2'-deoxyribonucleotide biosynthetic process"/>
    <property type="evidence" value="ECO:0007669"/>
    <property type="project" value="TreeGrafter"/>
</dbReference>
<dbReference type="Gene3D" id="3.20.70.20">
    <property type="match status" value="1"/>
</dbReference>
<dbReference type="GO" id="GO:0008998">
    <property type="term" value="F:ribonucleoside-triphosphate reductase (thioredoxin) activity"/>
    <property type="evidence" value="ECO:0007669"/>
    <property type="project" value="InterPro"/>
</dbReference>
<dbReference type="GO" id="GO:0004748">
    <property type="term" value="F:ribonucleoside-diphosphate reductase activity, thioredoxin disulfide as acceptor"/>
    <property type="evidence" value="ECO:0007669"/>
    <property type="project" value="TreeGrafter"/>
</dbReference>
<organism evidence="5 6">
    <name type="scientific">uncultured phage cr18_1</name>
    <dbReference type="NCBI Taxonomy" id="2986407"/>
    <lineage>
        <taxon>Viruses</taxon>
        <taxon>Duplodnaviria</taxon>
        <taxon>Heunggongvirae</taxon>
        <taxon>Uroviricota</taxon>
        <taxon>Caudoviricetes</taxon>
        <taxon>Crassvirales</taxon>
        <taxon>Steigviridae</taxon>
        <taxon>Asinivirinae</taxon>
        <taxon>Lebriduvirus</taxon>
        <taxon>Lebriduvirus gastrointestinalis</taxon>
    </lineage>
</organism>
<dbReference type="NCBIfam" id="TIGR02827">
    <property type="entry name" value="RNR_anaer_Bdell"/>
    <property type="match status" value="1"/>
</dbReference>
<reference evidence="5 6" key="1">
    <citation type="submission" date="2021-04" db="EMBL/GenBank/DDBJ databases">
        <authorList>
            <person name="Shkoporov A.N."/>
            <person name="Stockdale S.R."/>
            <person name="Guerin E."/>
            <person name="Ross R.P."/>
            <person name="Hill C."/>
        </authorList>
    </citation>
    <scope>NUCLEOTIDE SEQUENCE [LARGE SCALE GENOMIC DNA]</scope>
    <source>
        <strain evidence="6">cr18_1</strain>
    </source>
</reference>
<sequence>MLVTKRDGTIEEFNLDKILIAVTKAFNSVGQLMPEYLNLMIPNILGLTNKDNINVEEIQDKIEQILMNDNHFEAAKSYIIYRERHKEAREIKDRLDYMEKYSKSTENAAASSETDANANISMKNVVTLESEVPKVKNRIIQRARMKEKLNIMFPEVAKQYEKDIEHHIIYIHDEASSAVPKNYCEAVSLFPLVSNGIKDMDGVTPKIANHLSSFCGQFNNLVFLLSAQCKGAVAFGEFFNYFDYYCVKDYGEDYHLKEQVYADSEHVRDRKTIGQKIEAAFQTIVYYINQPAQNRGWQSPFTNISYYDSKYWEALFKDFYFPDGTQPSWERVSYLQKKFMKWFNRERTKAMLTFPVETMALLTDKEGNYLDEEYKDFTAEMHSEGHSFFVYISDNPNGLASCCRLRNEIEENVFSFTNGLTGVKTGSCNVITLNLNRIVQDFIRSKYKEDAEAGIKLSSSVYPELASYLVDILERVYKYHTAYKTILYEWEERGMFNASTAGYIGMRDLFCTIGINGINEAARFLGIEVSYNDEYKEFCRLITGTISEQNKLHSSKKFKFNTELVPAEGLSSKNYNWDTEDGYWTPSDTKIYNSYFYNAWDPNTSVLDKFKLHGKEFTELLDGGVGLHCNLEEHLSKEQYLKLLDYAAERGTSYFTYNIPNSECTNESCHFIAKFPMDVCPKCGHPMRIWTRVVGFLRPIEGYDKGRYWDATQRVYSKNVN</sequence>
<dbReference type="Pfam" id="PF03477">
    <property type="entry name" value="ATP-cone"/>
    <property type="match status" value="1"/>
</dbReference>
<proteinExistence type="predicted"/>